<evidence type="ECO:0000313" key="5">
    <source>
        <dbReference type="Proteomes" id="UP000321317"/>
    </source>
</evidence>
<comment type="caution">
    <text evidence="2">The sequence shown here is derived from an EMBL/GenBank/DDBJ whole genome shotgun (WGS) entry which is preliminary data.</text>
</comment>
<keyword evidence="1" id="KW-0472">Membrane</keyword>
<reference evidence="3 5" key="2">
    <citation type="submission" date="2019-08" db="EMBL/GenBank/DDBJ databases">
        <title>Rapid identification of Enteric Bacteria from Whole Genome Sequences (WGS) using Average Nucleotide Identity (ANI).</title>
        <authorList>
            <person name="Lane C."/>
        </authorList>
    </citation>
    <scope>NUCLEOTIDE SEQUENCE [LARGE SCALE GENOMIC DNA]</scope>
    <source>
        <strain evidence="3 5">D4984</strain>
    </source>
</reference>
<keyword evidence="5" id="KW-1185">Reference proteome</keyword>
<keyword evidence="1" id="KW-1133">Transmembrane helix</keyword>
<organism evidence="2 4">
    <name type="scientific">Campylobacter helveticus</name>
    <dbReference type="NCBI Taxonomy" id="28898"/>
    <lineage>
        <taxon>Bacteria</taxon>
        <taxon>Pseudomonadati</taxon>
        <taxon>Campylobacterota</taxon>
        <taxon>Epsilonproteobacteria</taxon>
        <taxon>Campylobacterales</taxon>
        <taxon>Campylobacteraceae</taxon>
        <taxon>Campylobacter</taxon>
    </lineage>
</organism>
<dbReference type="EMBL" id="VDBS01000047">
    <property type="protein sequence ID" value="TNB56927.1"/>
    <property type="molecule type" value="Genomic_DNA"/>
</dbReference>
<evidence type="ECO:0000256" key="1">
    <source>
        <dbReference type="SAM" id="Phobius"/>
    </source>
</evidence>
<dbReference type="Proteomes" id="UP000321317">
    <property type="component" value="Unassembled WGS sequence"/>
</dbReference>
<reference evidence="2 4" key="1">
    <citation type="submission" date="2019-05" db="EMBL/GenBank/DDBJ databases">
        <title>Draft genomes of eight strains of Campylobacter helveticus isolated from cats and a dog in New Zealand.</title>
        <authorList>
            <person name="Bojanic K."/>
            <person name="Midwinter A.C."/>
            <person name="Biggs P.J."/>
            <person name="Acke E."/>
            <person name="Cornelius A.J."/>
            <person name="Marshall J.C."/>
        </authorList>
    </citation>
    <scope>NUCLEOTIDE SEQUENCE [LARGE SCALE GENOMIC DNA]</scope>
    <source>
        <strain evidence="2 4">ACP123b</strain>
    </source>
</reference>
<protein>
    <submittedName>
        <fullName evidence="2">Uncharacterized protein</fullName>
    </submittedName>
</protein>
<evidence type="ECO:0000313" key="4">
    <source>
        <dbReference type="Proteomes" id="UP000306813"/>
    </source>
</evidence>
<evidence type="ECO:0000313" key="3">
    <source>
        <dbReference type="EMBL" id="TXK60916.1"/>
    </source>
</evidence>
<dbReference type="EMBL" id="VRMA01000002">
    <property type="protein sequence ID" value="TXK60916.1"/>
    <property type="molecule type" value="Genomic_DNA"/>
</dbReference>
<evidence type="ECO:0000313" key="2">
    <source>
        <dbReference type="EMBL" id="TNB56927.1"/>
    </source>
</evidence>
<name>A0AAX2UJZ6_9BACT</name>
<gene>
    <name evidence="2" type="ORF">FDW42_06215</name>
    <name evidence="3" type="ORF">FVD16_00590</name>
</gene>
<dbReference type="AlphaFoldDB" id="A0AAX2UJZ6"/>
<feature type="transmembrane region" description="Helical" evidence="1">
    <location>
        <begin position="82"/>
        <end position="99"/>
    </location>
</feature>
<accession>A0AAX2UJZ6</accession>
<keyword evidence="1" id="KW-0812">Transmembrane</keyword>
<dbReference type="Proteomes" id="UP000306813">
    <property type="component" value="Unassembled WGS sequence"/>
</dbReference>
<feature type="transmembrane region" description="Helical" evidence="1">
    <location>
        <begin position="45"/>
        <end position="70"/>
    </location>
</feature>
<sequence>MSKIKDFFTYLFILAPLYLFAKGSNPLSALQQDFNTQVIDIGSSVGSMIQTFAMVIGILWFIIMLIIAFLNMEMIKNHAKSLFGAGILIGLIYGLASKFA</sequence>
<dbReference type="RefSeq" id="WP_139021473.1">
    <property type="nucleotide sequence ID" value="NZ_JANKHQ010000005.1"/>
</dbReference>
<proteinExistence type="predicted"/>